<reference evidence="1" key="3">
    <citation type="journal article" date="2017" name="Nature">
        <title>Genome sequence of the progenitor of the wheat D genome Aegilops tauschii.</title>
        <authorList>
            <person name="Luo M.C."/>
            <person name="Gu Y.Q."/>
            <person name="Puiu D."/>
            <person name="Wang H."/>
            <person name="Twardziok S.O."/>
            <person name="Deal K.R."/>
            <person name="Huo N."/>
            <person name="Zhu T."/>
            <person name="Wang L."/>
            <person name="Wang Y."/>
            <person name="McGuire P.E."/>
            <person name="Liu S."/>
            <person name="Long H."/>
            <person name="Ramasamy R.K."/>
            <person name="Rodriguez J.C."/>
            <person name="Van S.L."/>
            <person name="Yuan L."/>
            <person name="Wang Z."/>
            <person name="Xia Z."/>
            <person name="Xiao L."/>
            <person name="Anderson O.D."/>
            <person name="Ouyang S."/>
            <person name="Liang Y."/>
            <person name="Zimin A.V."/>
            <person name="Pertea G."/>
            <person name="Qi P."/>
            <person name="Bennetzen J.L."/>
            <person name="Dai X."/>
            <person name="Dawson M.W."/>
            <person name="Muller H.G."/>
            <person name="Kugler K."/>
            <person name="Rivarola-Duarte L."/>
            <person name="Spannagl M."/>
            <person name="Mayer K.F.X."/>
            <person name="Lu F.H."/>
            <person name="Bevan M.W."/>
            <person name="Leroy P."/>
            <person name="Li P."/>
            <person name="You F.M."/>
            <person name="Sun Q."/>
            <person name="Liu Z."/>
            <person name="Lyons E."/>
            <person name="Wicker T."/>
            <person name="Salzberg S.L."/>
            <person name="Devos K.M."/>
            <person name="Dvorak J."/>
        </authorList>
    </citation>
    <scope>NUCLEOTIDE SEQUENCE [LARGE SCALE GENOMIC DNA]</scope>
    <source>
        <strain evidence="1">cv. AL8/78</strain>
    </source>
</reference>
<organism evidence="1 2">
    <name type="scientific">Aegilops tauschii subsp. strangulata</name>
    <name type="common">Goatgrass</name>
    <dbReference type="NCBI Taxonomy" id="200361"/>
    <lineage>
        <taxon>Eukaryota</taxon>
        <taxon>Viridiplantae</taxon>
        <taxon>Streptophyta</taxon>
        <taxon>Embryophyta</taxon>
        <taxon>Tracheophyta</taxon>
        <taxon>Spermatophyta</taxon>
        <taxon>Magnoliopsida</taxon>
        <taxon>Liliopsida</taxon>
        <taxon>Poales</taxon>
        <taxon>Poaceae</taxon>
        <taxon>BOP clade</taxon>
        <taxon>Pooideae</taxon>
        <taxon>Triticodae</taxon>
        <taxon>Triticeae</taxon>
        <taxon>Triticinae</taxon>
        <taxon>Aegilops</taxon>
    </lineage>
</organism>
<reference evidence="1" key="5">
    <citation type="journal article" date="2021" name="G3 (Bethesda)">
        <title>Aegilops tauschii genome assembly Aet v5.0 features greater sequence contiguity and improved annotation.</title>
        <authorList>
            <person name="Wang L."/>
            <person name="Zhu T."/>
            <person name="Rodriguez J.C."/>
            <person name="Deal K.R."/>
            <person name="Dubcovsky J."/>
            <person name="McGuire P.E."/>
            <person name="Lux T."/>
            <person name="Spannagl M."/>
            <person name="Mayer K.F.X."/>
            <person name="Baldrich P."/>
            <person name="Meyers B.C."/>
            <person name="Huo N."/>
            <person name="Gu Y.Q."/>
            <person name="Zhou H."/>
            <person name="Devos K.M."/>
            <person name="Bennetzen J.L."/>
            <person name="Unver T."/>
            <person name="Budak H."/>
            <person name="Gulick P.J."/>
            <person name="Galiba G."/>
            <person name="Kalapos B."/>
            <person name="Nelson D.R."/>
            <person name="Li P."/>
            <person name="You F.M."/>
            <person name="Luo M.C."/>
            <person name="Dvorak J."/>
        </authorList>
    </citation>
    <scope>NUCLEOTIDE SEQUENCE [LARGE SCALE GENOMIC DNA]</scope>
    <source>
        <strain evidence="1">cv. AL8/78</strain>
    </source>
</reference>
<reference evidence="2" key="1">
    <citation type="journal article" date="2014" name="Science">
        <title>Ancient hybridizations among the ancestral genomes of bread wheat.</title>
        <authorList>
            <consortium name="International Wheat Genome Sequencing Consortium,"/>
            <person name="Marcussen T."/>
            <person name="Sandve S.R."/>
            <person name="Heier L."/>
            <person name="Spannagl M."/>
            <person name="Pfeifer M."/>
            <person name="Jakobsen K.S."/>
            <person name="Wulff B.B."/>
            <person name="Steuernagel B."/>
            <person name="Mayer K.F."/>
            <person name="Olsen O.A."/>
        </authorList>
    </citation>
    <scope>NUCLEOTIDE SEQUENCE [LARGE SCALE GENOMIC DNA]</scope>
    <source>
        <strain evidence="2">cv. AL8/78</strain>
    </source>
</reference>
<dbReference type="Proteomes" id="UP000015105">
    <property type="component" value="Chromosome 5D"/>
</dbReference>
<evidence type="ECO:0000313" key="2">
    <source>
        <dbReference type="Proteomes" id="UP000015105"/>
    </source>
</evidence>
<name>A0A453JKA6_AEGTS</name>
<dbReference type="AlphaFoldDB" id="A0A453JKA6"/>
<dbReference type="EnsemblPlants" id="AET5Gv20095000.4">
    <property type="protein sequence ID" value="AET5Gv20095000.4"/>
    <property type="gene ID" value="AET5Gv20095000"/>
</dbReference>
<proteinExistence type="predicted"/>
<dbReference type="Gramene" id="AET5Gv20095000.4">
    <property type="protein sequence ID" value="AET5Gv20095000.4"/>
    <property type="gene ID" value="AET5Gv20095000"/>
</dbReference>
<accession>A0A453JKA6</accession>
<sequence length="127" mass="13033">PLEVATLITLASRAPSLVRLPFPPPEGAAGPREGGGEALLPCIRTGSSSCRGGGTGSGGRRRSLRWRALRVLAVPSAVRAAVGRRRCLVAAGCSGGSAGDRISGPFRLLCIPSPVWIQRVRAARSGP</sequence>
<reference evidence="2" key="2">
    <citation type="journal article" date="2017" name="Nat. Plants">
        <title>The Aegilops tauschii genome reveals multiple impacts of transposons.</title>
        <authorList>
            <person name="Zhao G."/>
            <person name="Zou C."/>
            <person name="Li K."/>
            <person name="Wang K."/>
            <person name="Li T."/>
            <person name="Gao L."/>
            <person name="Zhang X."/>
            <person name="Wang H."/>
            <person name="Yang Z."/>
            <person name="Liu X."/>
            <person name="Jiang W."/>
            <person name="Mao L."/>
            <person name="Kong X."/>
            <person name="Jiao Y."/>
            <person name="Jia J."/>
        </authorList>
    </citation>
    <scope>NUCLEOTIDE SEQUENCE [LARGE SCALE GENOMIC DNA]</scope>
    <source>
        <strain evidence="2">cv. AL8/78</strain>
    </source>
</reference>
<protein>
    <submittedName>
        <fullName evidence="1">Uncharacterized protein</fullName>
    </submittedName>
</protein>
<evidence type="ECO:0000313" key="1">
    <source>
        <dbReference type="EnsemblPlants" id="AET5Gv20095000.4"/>
    </source>
</evidence>
<keyword evidence="2" id="KW-1185">Reference proteome</keyword>
<reference evidence="1" key="4">
    <citation type="submission" date="2019-03" db="UniProtKB">
        <authorList>
            <consortium name="EnsemblPlants"/>
        </authorList>
    </citation>
    <scope>IDENTIFICATION</scope>
</reference>